<dbReference type="GeneID" id="87882642"/>
<evidence type="ECO:0000256" key="1">
    <source>
        <dbReference type="SAM" id="MobiDB-lite"/>
    </source>
</evidence>
<reference evidence="2" key="2">
    <citation type="submission" date="2023-06" db="EMBL/GenBank/DDBJ databases">
        <authorList>
            <consortium name="Lawrence Berkeley National Laboratory"/>
            <person name="Mondo S.J."/>
            <person name="Hensen N."/>
            <person name="Bonometti L."/>
            <person name="Westerberg I."/>
            <person name="Brannstrom I.O."/>
            <person name="Guillou S."/>
            <person name="Cros-Aarteil S."/>
            <person name="Calhoun S."/>
            <person name="Haridas S."/>
            <person name="Kuo A."/>
            <person name="Pangilinan J."/>
            <person name="Riley R."/>
            <person name="Labutti K."/>
            <person name="Andreopoulos B."/>
            <person name="Lipzen A."/>
            <person name="Chen C."/>
            <person name="Yanf M."/>
            <person name="Daum C."/>
            <person name="Ng V."/>
            <person name="Clum A."/>
            <person name="Steindorff A."/>
            <person name="Ohm R."/>
            <person name="Martin F."/>
            <person name="Silar P."/>
            <person name="Natvig D."/>
            <person name="Lalanne C."/>
            <person name="Gautier V."/>
            <person name="Ament-Velasquez S.L."/>
            <person name="Kruys A."/>
            <person name="Hutchinson M.I."/>
            <person name="Powell A.J."/>
            <person name="Barry K."/>
            <person name="Miller A.N."/>
            <person name="Grigoriev I.V."/>
            <person name="Debuchy R."/>
            <person name="Gladieux P."/>
            <person name="Thoren M.H."/>
            <person name="Johannesson H."/>
        </authorList>
    </citation>
    <scope>NUCLEOTIDE SEQUENCE</scope>
    <source>
        <strain evidence="2">CBS 333.67</strain>
    </source>
</reference>
<organism evidence="2 3">
    <name type="scientific">Chaetomium strumarium</name>
    <dbReference type="NCBI Taxonomy" id="1170767"/>
    <lineage>
        <taxon>Eukaryota</taxon>
        <taxon>Fungi</taxon>
        <taxon>Dikarya</taxon>
        <taxon>Ascomycota</taxon>
        <taxon>Pezizomycotina</taxon>
        <taxon>Sordariomycetes</taxon>
        <taxon>Sordariomycetidae</taxon>
        <taxon>Sordariales</taxon>
        <taxon>Chaetomiaceae</taxon>
        <taxon>Chaetomium</taxon>
    </lineage>
</organism>
<protein>
    <submittedName>
        <fullName evidence="2">Uncharacterized protein</fullName>
    </submittedName>
</protein>
<evidence type="ECO:0000313" key="3">
    <source>
        <dbReference type="Proteomes" id="UP001273166"/>
    </source>
</evidence>
<feature type="compositionally biased region" description="Polar residues" evidence="1">
    <location>
        <begin position="531"/>
        <end position="545"/>
    </location>
</feature>
<sequence>MEPQTSDFPQNEISAVSVRDGDTRLAAAEQRLATSLPILRFPRPQGSRHLANWVSNSSPDIMKSTMSDTSSLTDSSYEIIHNTDTESQDDRLTESVGSLSVPQQGDVHSLDGSETPSHTESDDELDHSPYVPSITYADQALSNPSGQLPATSLEYGSSTEGSGVVVSAIEFPEEESDEAAFSEKISAKHAIREFDDIEAMAIAQDMDLLHVPNRLVASIRQTMSHTYLSTREPLRVLYVGRADAQRSIVLKICSAMWVSPKNTLNGQDPFGRYHEGVYNIVPVSSFGPAPELDLIEASACQIKVEHCISAEAICGQDSALGAVFSVTVEHERSYTSFLPPSGSVVHPKWDLPHVAVFFCADSDDAEAERTRHAAWSFMNRHGVPCVFIAEQQNFCNRWDQYIDEHVLHLCLESRDLERPLPPHRFPIDYASFANIDSRQMNRHLAYLTGLTQDEETAFEQDTSATQSMLAGLQTQKALGKAKRVFHQLAERSDVNRWIWALLIPVLVSMVTPLLFSIFSGWPRSGGPPQFQPLSSGVTPPTSRVDSATRSSPVPTSTTTVVINVTSTKTVQVSQTKPSTSALASALSFAGLLSDTPSATPAESETKRPVDSTRRTVCSVRVYSSTELLVAIPSRNKAVWLADGAIDIDVRRSDGPIKTRISSVDEGVLVELPAKEAYGVLNISVVTTRRPRINETFQVDFGKNVLAEAFDAGFHMLKGIARKMELRAGGVPHLVDEARKFREEVVSTMEHASEAVRSHTASTVKRTTDNIREHVARQLESAEAVRGEVGLSILRAQIASRLWWLKLQGKTDEYAEYARNASRFLNMKHEEHLKNCGDPKGQEKSSLKEAKSFFGLRTGMYSPWRKNCARRDDKAKDVNPRYSGWEPRWRRLMGAV</sequence>
<gene>
    <name evidence="2" type="ORF">B0T15DRAFT_301068</name>
</gene>
<comment type="caution">
    <text evidence="2">The sequence shown here is derived from an EMBL/GenBank/DDBJ whole genome shotgun (WGS) entry which is preliminary data.</text>
</comment>
<dbReference type="EMBL" id="JAUDZG010000007">
    <property type="protein sequence ID" value="KAK3302321.1"/>
    <property type="molecule type" value="Genomic_DNA"/>
</dbReference>
<feature type="compositionally biased region" description="Basic and acidic residues" evidence="1">
    <location>
        <begin position="81"/>
        <end position="93"/>
    </location>
</feature>
<reference evidence="2" key="1">
    <citation type="journal article" date="2023" name="Mol. Phylogenet. Evol.">
        <title>Genome-scale phylogeny and comparative genomics of the fungal order Sordariales.</title>
        <authorList>
            <person name="Hensen N."/>
            <person name="Bonometti L."/>
            <person name="Westerberg I."/>
            <person name="Brannstrom I.O."/>
            <person name="Guillou S."/>
            <person name="Cros-Aarteil S."/>
            <person name="Calhoun S."/>
            <person name="Haridas S."/>
            <person name="Kuo A."/>
            <person name="Mondo S."/>
            <person name="Pangilinan J."/>
            <person name="Riley R."/>
            <person name="LaButti K."/>
            <person name="Andreopoulos B."/>
            <person name="Lipzen A."/>
            <person name="Chen C."/>
            <person name="Yan M."/>
            <person name="Daum C."/>
            <person name="Ng V."/>
            <person name="Clum A."/>
            <person name="Steindorff A."/>
            <person name="Ohm R.A."/>
            <person name="Martin F."/>
            <person name="Silar P."/>
            <person name="Natvig D.O."/>
            <person name="Lalanne C."/>
            <person name="Gautier V."/>
            <person name="Ament-Velasquez S.L."/>
            <person name="Kruys A."/>
            <person name="Hutchinson M.I."/>
            <person name="Powell A.J."/>
            <person name="Barry K."/>
            <person name="Miller A.N."/>
            <person name="Grigoriev I.V."/>
            <person name="Debuchy R."/>
            <person name="Gladieux P."/>
            <person name="Hiltunen Thoren M."/>
            <person name="Johannesson H."/>
        </authorList>
    </citation>
    <scope>NUCLEOTIDE SEQUENCE</scope>
    <source>
        <strain evidence="2">CBS 333.67</strain>
    </source>
</reference>
<name>A0AAJ0GLT7_9PEZI</name>
<proteinExistence type="predicted"/>
<dbReference type="RefSeq" id="XP_062718101.1">
    <property type="nucleotide sequence ID" value="XM_062863813.1"/>
</dbReference>
<dbReference type="Proteomes" id="UP001273166">
    <property type="component" value="Unassembled WGS sequence"/>
</dbReference>
<accession>A0AAJ0GLT7</accession>
<feature type="region of interest" description="Disordered" evidence="1">
    <location>
        <begin position="50"/>
        <end position="130"/>
    </location>
</feature>
<keyword evidence="3" id="KW-1185">Reference proteome</keyword>
<feature type="region of interest" description="Disordered" evidence="1">
    <location>
        <begin position="529"/>
        <end position="555"/>
    </location>
</feature>
<feature type="compositionally biased region" description="Low complexity" evidence="1">
    <location>
        <begin position="64"/>
        <end position="76"/>
    </location>
</feature>
<dbReference type="AlphaFoldDB" id="A0AAJ0GLT7"/>
<evidence type="ECO:0000313" key="2">
    <source>
        <dbReference type="EMBL" id="KAK3302321.1"/>
    </source>
</evidence>